<feature type="domain" description="PAS" evidence="2">
    <location>
        <begin position="145"/>
        <end position="182"/>
    </location>
</feature>
<feature type="domain" description="GGDEF" evidence="5">
    <location>
        <begin position="295"/>
        <end position="425"/>
    </location>
</feature>
<evidence type="ECO:0000259" key="2">
    <source>
        <dbReference type="PROSITE" id="PS50112"/>
    </source>
</evidence>
<dbReference type="PROSITE" id="PS50883">
    <property type="entry name" value="EAL"/>
    <property type="match status" value="1"/>
</dbReference>
<dbReference type="InterPro" id="IPR035965">
    <property type="entry name" value="PAS-like_dom_sf"/>
</dbReference>
<dbReference type="PROSITE" id="PS50113">
    <property type="entry name" value="PAC"/>
    <property type="match status" value="1"/>
</dbReference>
<dbReference type="SMART" id="SM00086">
    <property type="entry name" value="PAC"/>
    <property type="match status" value="2"/>
</dbReference>
<comment type="cofactor">
    <cofactor evidence="1">
        <name>Mg(2+)</name>
        <dbReference type="ChEBI" id="CHEBI:18420"/>
    </cofactor>
</comment>
<dbReference type="Gene3D" id="3.30.70.270">
    <property type="match status" value="1"/>
</dbReference>
<feature type="domain" description="PAC" evidence="3">
    <location>
        <begin position="87"/>
        <end position="141"/>
    </location>
</feature>
<proteinExistence type="predicted"/>
<dbReference type="Gene3D" id="3.30.450.20">
    <property type="entry name" value="PAS domain"/>
    <property type="match status" value="2"/>
</dbReference>
<feature type="domain" description="PAS" evidence="2">
    <location>
        <begin position="15"/>
        <end position="86"/>
    </location>
</feature>
<dbReference type="InterPro" id="IPR052155">
    <property type="entry name" value="Biofilm_reg_signaling"/>
</dbReference>
<dbReference type="EMBL" id="QRDH01000003">
    <property type="protein sequence ID" value="RDU41373.1"/>
    <property type="molecule type" value="Genomic_DNA"/>
</dbReference>
<dbReference type="PROSITE" id="PS50887">
    <property type="entry name" value="GGDEF"/>
    <property type="match status" value="1"/>
</dbReference>
<dbReference type="Pfam" id="PF13426">
    <property type="entry name" value="PAS_9"/>
    <property type="match status" value="2"/>
</dbReference>
<dbReference type="PANTHER" id="PTHR44757">
    <property type="entry name" value="DIGUANYLATE CYCLASE DGCP"/>
    <property type="match status" value="1"/>
</dbReference>
<dbReference type="SUPFAM" id="SSF55073">
    <property type="entry name" value="Nucleotide cyclase"/>
    <property type="match status" value="1"/>
</dbReference>
<accession>A0A3D8H3R8</accession>
<dbReference type="SMART" id="SM00091">
    <property type="entry name" value="PAS"/>
    <property type="match status" value="2"/>
</dbReference>
<evidence type="ECO:0000259" key="5">
    <source>
        <dbReference type="PROSITE" id="PS50887"/>
    </source>
</evidence>
<dbReference type="SUPFAM" id="SSF141868">
    <property type="entry name" value="EAL domain-like"/>
    <property type="match status" value="1"/>
</dbReference>
<reference evidence="6 7" key="1">
    <citation type="submission" date="2018-08" db="EMBL/GenBank/DDBJ databases">
        <title>Genome sequence of Marinobacter flavimaris KCTC 12185.</title>
        <authorList>
            <person name="Chun J."/>
            <person name="Kim B.-Y."/>
            <person name="Choi S.-B."/>
            <person name="Kwak M.-J."/>
        </authorList>
    </citation>
    <scope>NUCLEOTIDE SEQUENCE [LARGE SCALE GENOMIC DNA]</scope>
    <source>
        <strain evidence="6 7">KCTC 12185</strain>
    </source>
</reference>
<dbReference type="Gene3D" id="3.20.20.450">
    <property type="entry name" value="EAL domain"/>
    <property type="match status" value="1"/>
</dbReference>
<dbReference type="FunFam" id="3.30.70.270:FF:000001">
    <property type="entry name" value="Diguanylate cyclase domain protein"/>
    <property type="match status" value="1"/>
</dbReference>
<dbReference type="GO" id="GO:0003824">
    <property type="term" value="F:catalytic activity"/>
    <property type="evidence" value="ECO:0007669"/>
    <property type="project" value="UniProtKB-ARBA"/>
</dbReference>
<dbReference type="InterPro" id="IPR035919">
    <property type="entry name" value="EAL_sf"/>
</dbReference>
<dbReference type="RefSeq" id="WP_104270464.1">
    <property type="nucleotide sequence ID" value="NZ_CP171359.1"/>
</dbReference>
<dbReference type="AlphaFoldDB" id="A0A3D8H3R8"/>
<evidence type="ECO:0000256" key="1">
    <source>
        <dbReference type="ARBA" id="ARBA00001946"/>
    </source>
</evidence>
<evidence type="ECO:0000259" key="4">
    <source>
        <dbReference type="PROSITE" id="PS50883"/>
    </source>
</evidence>
<dbReference type="SMART" id="SM00052">
    <property type="entry name" value="EAL"/>
    <property type="match status" value="1"/>
</dbReference>
<dbReference type="CDD" id="cd01948">
    <property type="entry name" value="EAL"/>
    <property type="match status" value="1"/>
</dbReference>
<dbReference type="InterPro" id="IPR029787">
    <property type="entry name" value="Nucleotide_cyclase"/>
</dbReference>
<dbReference type="NCBIfam" id="TIGR00254">
    <property type="entry name" value="GGDEF"/>
    <property type="match status" value="1"/>
</dbReference>
<dbReference type="Pfam" id="PF00563">
    <property type="entry name" value="EAL"/>
    <property type="match status" value="1"/>
</dbReference>
<evidence type="ECO:0000313" key="6">
    <source>
        <dbReference type="EMBL" id="RDU41373.1"/>
    </source>
</evidence>
<dbReference type="CDD" id="cd01949">
    <property type="entry name" value="GGDEF"/>
    <property type="match status" value="1"/>
</dbReference>
<dbReference type="InterPro" id="IPR001633">
    <property type="entry name" value="EAL_dom"/>
</dbReference>
<organism evidence="6 7">
    <name type="scientific">Marinobacter flavimaris</name>
    <dbReference type="NCBI Taxonomy" id="262076"/>
    <lineage>
        <taxon>Bacteria</taxon>
        <taxon>Pseudomonadati</taxon>
        <taxon>Pseudomonadota</taxon>
        <taxon>Gammaproteobacteria</taxon>
        <taxon>Pseudomonadales</taxon>
        <taxon>Marinobacteraceae</taxon>
        <taxon>Marinobacter</taxon>
    </lineage>
</organism>
<dbReference type="InterPro" id="IPR000700">
    <property type="entry name" value="PAS-assoc_C"/>
</dbReference>
<dbReference type="PROSITE" id="PS50112">
    <property type="entry name" value="PAS"/>
    <property type="match status" value="2"/>
</dbReference>
<name>A0A3D8H3R8_9GAMM</name>
<dbReference type="SMART" id="SM00267">
    <property type="entry name" value="GGDEF"/>
    <property type="match status" value="1"/>
</dbReference>
<dbReference type="SUPFAM" id="SSF55785">
    <property type="entry name" value="PYP-like sensor domain (PAS domain)"/>
    <property type="match status" value="2"/>
</dbReference>
<dbReference type="PANTHER" id="PTHR44757:SF2">
    <property type="entry name" value="BIOFILM ARCHITECTURE MAINTENANCE PROTEIN MBAA"/>
    <property type="match status" value="1"/>
</dbReference>
<dbReference type="InterPro" id="IPR001610">
    <property type="entry name" value="PAC"/>
</dbReference>
<dbReference type="Pfam" id="PF00990">
    <property type="entry name" value="GGDEF"/>
    <property type="match status" value="1"/>
</dbReference>
<keyword evidence="7" id="KW-1185">Reference proteome</keyword>
<evidence type="ECO:0000259" key="3">
    <source>
        <dbReference type="PROSITE" id="PS50113"/>
    </source>
</evidence>
<sequence>MPRSPTTITPPSDIDPKRLAMVAAATPNFLVMLDDAGRIEWVNPSFEEHTGYQLEEVRGCLPKEVLYGPDTDPETIKRINQKLHRAEIIEEDILHYTKAGQPYWVHTYCVPIGTEQGVAPGYIAIQNNISDRKNSERGLRIAASVFDRSHEAILITDQSNRILDVNPAFSRITGYSRQEVLGLNPAILSSGRHSGAYYRSMWRTIEKTDHWRGEIWNRRKNGEEFVELLSISRVHLEEPGQYYHVAAFSDITALKNHARELDRAANYDDLTGLPNRQLLEERLRTARSHADRQHRSVSVCYLDLDGFKGINDKWGQSAGDQTLRTLAERLTRALRSGDTVARIGGDEFVLLLQGDDNHEAVYQRILATVGDPVTVGDQNVSLTASLGITRYPEDGSDAEGLIRHADQAMYSAKEKGRNQYHLFDPGLDEHRRNRRNQLMEISRALENEEFELFFQPQIRVTDCELFGFEALIRWNHPQKGLVSPGEFLPIVENSHLEVPLGQWVLKEAIHQMNAWKEAGENLAISINISAPHLMDRSFADYLESYLHSHPEVAPGQITLEVLESTALEDTQRASNVLARCQSLGLQVALDDFGTGFSSLTYLRTLPVDIIKIDQSFVRNMLEDAGDRAIVESVIFLAQRFAHPVLAEGVETMEHARTLRQMGCNFVQGYGIARPMPATEVLGWARKWQHRARSGKAGDLLSTAVASGKGL</sequence>
<dbReference type="Proteomes" id="UP000256431">
    <property type="component" value="Unassembled WGS sequence"/>
</dbReference>
<feature type="domain" description="EAL" evidence="4">
    <location>
        <begin position="434"/>
        <end position="688"/>
    </location>
</feature>
<protein>
    <submittedName>
        <fullName evidence="6">EAL domain-containing protein</fullName>
    </submittedName>
</protein>
<dbReference type="InterPro" id="IPR000014">
    <property type="entry name" value="PAS"/>
</dbReference>
<dbReference type="NCBIfam" id="TIGR00229">
    <property type="entry name" value="sensory_box"/>
    <property type="match status" value="2"/>
</dbReference>
<evidence type="ECO:0000313" key="7">
    <source>
        <dbReference type="Proteomes" id="UP000256431"/>
    </source>
</evidence>
<gene>
    <name evidence="6" type="ORF">DXI23_08210</name>
</gene>
<dbReference type="InterPro" id="IPR000160">
    <property type="entry name" value="GGDEF_dom"/>
</dbReference>
<comment type="caution">
    <text evidence="6">The sequence shown here is derived from an EMBL/GenBank/DDBJ whole genome shotgun (WGS) entry which is preliminary data.</text>
</comment>
<dbReference type="CDD" id="cd00130">
    <property type="entry name" value="PAS"/>
    <property type="match status" value="2"/>
</dbReference>
<dbReference type="InterPro" id="IPR043128">
    <property type="entry name" value="Rev_trsase/Diguanyl_cyclase"/>
</dbReference>